<reference evidence="1" key="1">
    <citation type="submission" date="2020-04" db="EMBL/GenBank/DDBJ databases">
        <authorList>
            <person name="Zhang T."/>
        </authorList>
    </citation>
    <scope>NUCLEOTIDE SEQUENCE</scope>
    <source>
        <strain evidence="1">HKST-UBA01</strain>
    </source>
</reference>
<gene>
    <name evidence="1" type="ORF">KC729_07195</name>
</gene>
<dbReference type="Pfam" id="PF01904">
    <property type="entry name" value="DUF72"/>
    <property type="match status" value="1"/>
</dbReference>
<dbReference type="Proteomes" id="UP000697710">
    <property type="component" value="Unassembled WGS sequence"/>
</dbReference>
<evidence type="ECO:0000313" key="2">
    <source>
        <dbReference type="Proteomes" id="UP000697710"/>
    </source>
</evidence>
<dbReference type="SUPFAM" id="SSF117396">
    <property type="entry name" value="TM1631-like"/>
    <property type="match status" value="1"/>
</dbReference>
<accession>A0A956RNE8</accession>
<sequence>MKVWVGTSGFSYKPWKGPFYPVDLPDGDMLRFYGERLPAVEIDNSFYRMPKKTVLEGWTHQVPEAFRFTLKASRRITHFARLKNTDEPMSFLMSNVRELGPRLGAVLFQLPPNLKKDVDRLRAFLPLIPEDIPAAFEFRHESWFDEEVYTVLREHERALCQADTDEEALDHFVTTASWGYLRLRREDYTPGHLRTWAERIREQAWSHAFVFFKHEDGGTGPRWAGELRDLTR</sequence>
<dbReference type="InterPro" id="IPR036520">
    <property type="entry name" value="UPF0759_sf"/>
</dbReference>
<proteinExistence type="predicted"/>
<comment type="caution">
    <text evidence="1">The sequence shown here is derived from an EMBL/GenBank/DDBJ whole genome shotgun (WGS) entry which is preliminary data.</text>
</comment>
<dbReference type="Gene3D" id="3.20.20.410">
    <property type="entry name" value="Protein of unknown function UPF0759"/>
    <property type="match status" value="1"/>
</dbReference>
<name>A0A956RNE8_UNCEI</name>
<dbReference type="PANTHER" id="PTHR30348">
    <property type="entry name" value="UNCHARACTERIZED PROTEIN YECE"/>
    <property type="match status" value="1"/>
</dbReference>
<dbReference type="InterPro" id="IPR002763">
    <property type="entry name" value="DUF72"/>
</dbReference>
<evidence type="ECO:0000313" key="1">
    <source>
        <dbReference type="EMBL" id="MCA9727451.1"/>
    </source>
</evidence>
<reference evidence="1" key="2">
    <citation type="journal article" date="2021" name="Microbiome">
        <title>Successional dynamics and alternative stable states in a saline activated sludge microbial community over 9 years.</title>
        <authorList>
            <person name="Wang Y."/>
            <person name="Ye J."/>
            <person name="Ju F."/>
            <person name="Liu L."/>
            <person name="Boyd J.A."/>
            <person name="Deng Y."/>
            <person name="Parks D.H."/>
            <person name="Jiang X."/>
            <person name="Yin X."/>
            <person name="Woodcroft B.J."/>
            <person name="Tyson G.W."/>
            <person name="Hugenholtz P."/>
            <person name="Polz M.F."/>
            <person name="Zhang T."/>
        </authorList>
    </citation>
    <scope>NUCLEOTIDE SEQUENCE</scope>
    <source>
        <strain evidence="1">HKST-UBA01</strain>
    </source>
</reference>
<dbReference type="EMBL" id="JAGQHR010000168">
    <property type="protein sequence ID" value="MCA9727451.1"/>
    <property type="molecule type" value="Genomic_DNA"/>
</dbReference>
<dbReference type="PANTHER" id="PTHR30348:SF4">
    <property type="entry name" value="DUF72 DOMAIN-CONTAINING PROTEIN"/>
    <property type="match status" value="1"/>
</dbReference>
<protein>
    <submittedName>
        <fullName evidence="1">DUF72 domain-containing protein</fullName>
    </submittedName>
</protein>
<dbReference type="AlphaFoldDB" id="A0A956RNE8"/>
<organism evidence="1 2">
    <name type="scientific">Eiseniibacteriota bacterium</name>
    <dbReference type="NCBI Taxonomy" id="2212470"/>
    <lineage>
        <taxon>Bacteria</taxon>
        <taxon>Candidatus Eiseniibacteriota</taxon>
    </lineage>
</organism>